<proteinExistence type="predicted"/>
<dbReference type="Proteomes" id="UP000054563">
    <property type="component" value="Unassembled WGS sequence"/>
</dbReference>
<dbReference type="VEuPathDB" id="FungiDB:CIHG_04289"/>
<evidence type="ECO:0000313" key="2">
    <source>
        <dbReference type="Proteomes" id="UP000054563"/>
    </source>
</evidence>
<organism evidence="1 2">
    <name type="scientific">Coccidioides immitis H538.4</name>
    <dbReference type="NCBI Taxonomy" id="396776"/>
    <lineage>
        <taxon>Eukaryota</taxon>
        <taxon>Fungi</taxon>
        <taxon>Dikarya</taxon>
        <taxon>Ascomycota</taxon>
        <taxon>Pezizomycotina</taxon>
        <taxon>Eurotiomycetes</taxon>
        <taxon>Eurotiomycetidae</taxon>
        <taxon>Onygenales</taxon>
        <taxon>Onygenaceae</taxon>
        <taxon>Coccidioides</taxon>
    </lineage>
</organism>
<dbReference type="AlphaFoldDB" id="A0A0J8RN26"/>
<accession>A0A0J8RN26</accession>
<protein>
    <submittedName>
        <fullName evidence="1">Uncharacterized protein</fullName>
    </submittedName>
</protein>
<gene>
    <name evidence="1" type="ORF">CIHG_04289</name>
</gene>
<reference evidence="2" key="1">
    <citation type="journal article" date="2010" name="Genome Res.">
        <title>Population genomic sequencing of Coccidioides fungi reveals recent hybridization and transposon control.</title>
        <authorList>
            <person name="Neafsey D.E."/>
            <person name="Barker B.M."/>
            <person name="Sharpton T.J."/>
            <person name="Stajich J.E."/>
            <person name="Park D.J."/>
            <person name="Whiston E."/>
            <person name="Hung C.-Y."/>
            <person name="McMahan C."/>
            <person name="White J."/>
            <person name="Sykes S."/>
            <person name="Heiman D."/>
            <person name="Young S."/>
            <person name="Zeng Q."/>
            <person name="Abouelleil A."/>
            <person name="Aftuck L."/>
            <person name="Bessette D."/>
            <person name="Brown A."/>
            <person name="FitzGerald M."/>
            <person name="Lui A."/>
            <person name="Macdonald J.P."/>
            <person name="Priest M."/>
            <person name="Orbach M.J."/>
            <person name="Galgiani J.N."/>
            <person name="Kirkland T.N."/>
            <person name="Cole G.T."/>
            <person name="Birren B.W."/>
            <person name="Henn M.R."/>
            <person name="Taylor J.W."/>
            <person name="Rounsley S.D."/>
        </authorList>
    </citation>
    <scope>NUCLEOTIDE SEQUENCE [LARGE SCALE GENOMIC DNA]</scope>
    <source>
        <strain evidence="2">H538.4</strain>
    </source>
</reference>
<dbReference type="EMBL" id="DS016993">
    <property type="protein sequence ID" value="KMU86500.1"/>
    <property type="molecule type" value="Genomic_DNA"/>
</dbReference>
<evidence type="ECO:0000313" key="1">
    <source>
        <dbReference type="EMBL" id="KMU86500.1"/>
    </source>
</evidence>
<sequence>MASLATISAHHTLVTSVGHNLGHPAASFHRMKEESGISRRYLV</sequence>
<name>A0A0J8RN26_COCIT</name>